<dbReference type="GO" id="GO:0004672">
    <property type="term" value="F:protein kinase activity"/>
    <property type="evidence" value="ECO:0007669"/>
    <property type="project" value="TreeGrafter"/>
</dbReference>
<dbReference type="SUPFAM" id="SSF52540">
    <property type="entry name" value="P-loop containing nucleoside triphosphate hydrolases"/>
    <property type="match status" value="1"/>
</dbReference>
<accession>A0A644X4Q1</accession>
<dbReference type="PANTHER" id="PTHR30267:SF2">
    <property type="entry name" value="PROTEIN PRKA"/>
    <property type="match status" value="1"/>
</dbReference>
<name>A0A644X4Q1_9ZZZZ</name>
<dbReference type="InterPro" id="IPR027417">
    <property type="entry name" value="P-loop_NTPase"/>
</dbReference>
<comment type="caution">
    <text evidence="2">The sequence shown here is derived from an EMBL/GenBank/DDBJ whole genome shotgun (WGS) entry which is preliminary data.</text>
</comment>
<proteinExistence type="predicted"/>
<dbReference type="InterPro" id="IPR013153">
    <property type="entry name" value="Prk_AAA"/>
</dbReference>
<evidence type="ECO:0000313" key="2">
    <source>
        <dbReference type="EMBL" id="MPM11136.1"/>
    </source>
</evidence>
<evidence type="ECO:0000259" key="1">
    <source>
        <dbReference type="SMART" id="SM00763"/>
    </source>
</evidence>
<organism evidence="2">
    <name type="scientific">bioreactor metagenome</name>
    <dbReference type="NCBI Taxonomy" id="1076179"/>
    <lineage>
        <taxon>unclassified sequences</taxon>
        <taxon>metagenomes</taxon>
        <taxon>ecological metagenomes</taxon>
    </lineage>
</organism>
<protein>
    <recommendedName>
        <fullName evidence="1">PrkA AAA domain-containing protein</fullName>
    </recommendedName>
</protein>
<feature type="domain" description="PrkA AAA" evidence="1">
    <location>
        <begin position="42"/>
        <end position="453"/>
    </location>
</feature>
<dbReference type="AlphaFoldDB" id="A0A644X4Q1"/>
<dbReference type="SMART" id="SM00763">
    <property type="entry name" value="AAA_PrkA"/>
    <property type="match status" value="1"/>
</dbReference>
<sequence>MAKKTSTSKKLGAIDIVEHGKKLESILKLSQGLREKDRRIPMSYNDFLFIANLKPDHVFRNIFQLFYDMVQYYIPETEDDFPVNNDSVGFLGYDTTDLLENGVDEPFFADRIFANRFMNLAKGFRRGIQNNHIYFFEGPPGSGKSTFLNNLLVKLEDYTKTPDGRLFSVYWKIDLSRLRKGFSLSESIETESDEENEKNNTLMFSCPNNDHPILMIPRELRKDLLKELLLDKATYKKFTTSKEYEWVLKDTPCPICSSIYNQLIDLLEDPADVFNMIYVRRVEFNRQFGKGISVWNPGDEGMRGLIMNESLQRYLNDFFRSDDIRFMHSDLAYTNNGVYALMDIKDNNVKRLVNLHGVISDGVHKVEHIEEKVTTLFMGLLNSEDRKHFENIRSFQDRIISVTIPYVLDYETEQKIYRNKFGKDIGKLFLPHVFENFAKVVISTRLNLANDVLQSWLVDKSVYSAHSDDDLLLLRMELYRGHVPPWLSEEDVKRFTKPVRKKLLELSELEGQSGFSGRQALSVFNDFVAKFRERDELITMSNVAEYFRNLPEKMASMVPKGFVDALFKLYEITILSEVKEAIFNVNEQQIIDAISDYLFALNFEAGETVRSKYTDNEFTITEDWLYGVEQYLFEDGLTAAEIASRRRAIHKEYIARTLAQDIRIKKMEISETEQFAQLFKKYGDTLKKHALEPYMANSNFRRALTEYHTENFNTYDSRLKGDIKFMLKSMQRKFGYSAEGALMAVLHVVENNLAEVYKDI</sequence>
<dbReference type="Pfam" id="PF06798">
    <property type="entry name" value="PrkA"/>
    <property type="match status" value="1"/>
</dbReference>
<dbReference type="EMBL" id="VSSQ01001789">
    <property type="protein sequence ID" value="MPM11136.1"/>
    <property type="molecule type" value="Genomic_DNA"/>
</dbReference>
<dbReference type="Pfam" id="PF08298">
    <property type="entry name" value="AAA_PrkA"/>
    <property type="match status" value="1"/>
</dbReference>
<dbReference type="PANTHER" id="PTHR30267">
    <property type="entry name" value="PROTEIN KINASE PRKA"/>
    <property type="match status" value="1"/>
</dbReference>
<reference evidence="2" key="1">
    <citation type="submission" date="2019-08" db="EMBL/GenBank/DDBJ databases">
        <authorList>
            <person name="Kucharzyk K."/>
            <person name="Murdoch R.W."/>
            <person name="Higgins S."/>
            <person name="Loffler F."/>
        </authorList>
    </citation>
    <scope>NUCLEOTIDE SEQUENCE</scope>
</reference>
<dbReference type="InterPro" id="IPR010650">
    <property type="entry name" value="PrkA_C"/>
</dbReference>
<gene>
    <name evidence="2" type="ORF">SDC9_57475</name>
</gene>